<comment type="cofactor">
    <cofactor evidence="1 9">
        <name>pyridoxal 5'-phosphate</name>
        <dbReference type="ChEBI" id="CHEBI:597326"/>
    </cofactor>
</comment>
<dbReference type="HAMAP" id="MF_01023">
    <property type="entry name" value="HisC_aminotrans_2"/>
    <property type="match status" value="1"/>
</dbReference>
<proteinExistence type="inferred from homology"/>
<dbReference type="PROSITE" id="PS00599">
    <property type="entry name" value="AA_TRANSFER_CLASS_2"/>
    <property type="match status" value="1"/>
</dbReference>
<dbReference type="InterPro" id="IPR001917">
    <property type="entry name" value="Aminotrans_II_pyridoxalP_BS"/>
</dbReference>
<dbReference type="CDD" id="cd00609">
    <property type="entry name" value="AAT_like"/>
    <property type="match status" value="1"/>
</dbReference>
<comment type="subunit">
    <text evidence="3 9">Homodimer.</text>
</comment>
<comment type="caution">
    <text evidence="11">The sequence shown here is derived from an EMBL/GenBank/DDBJ whole genome shotgun (WGS) entry which is preliminary data.</text>
</comment>
<comment type="catalytic activity">
    <reaction evidence="9">
        <text>L-histidinol phosphate + 2-oxoglutarate = 3-(imidazol-4-yl)-2-oxopropyl phosphate + L-glutamate</text>
        <dbReference type="Rhea" id="RHEA:23744"/>
        <dbReference type="ChEBI" id="CHEBI:16810"/>
        <dbReference type="ChEBI" id="CHEBI:29985"/>
        <dbReference type="ChEBI" id="CHEBI:57766"/>
        <dbReference type="ChEBI" id="CHEBI:57980"/>
        <dbReference type="EC" id="2.6.1.9"/>
    </reaction>
</comment>
<evidence type="ECO:0000256" key="1">
    <source>
        <dbReference type="ARBA" id="ARBA00001933"/>
    </source>
</evidence>
<dbReference type="NCBIfam" id="TIGR01141">
    <property type="entry name" value="hisC"/>
    <property type="match status" value="1"/>
</dbReference>
<evidence type="ECO:0000256" key="6">
    <source>
        <dbReference type="ARBA" id="ARBA00022679"/>
    </source>
</evidence>
<evidence type="ECO:0000313" key="11">
    <source>
        <dbReference type="EMBL" id="HIZ18272.1"/>
    </source>
</evidence>
<accession>A0A9D2IQ21</accession>
<dbReference type="PANTHER" id="PTHR42885:SF2">
    <property type="entry name" value="HISTIDINOL-PHOSPHATE AMINOTRANSFERASE"/>
    <property type="match status" value="1"/>
</dbReference>
<dbReference type="InterPro" id="IPR004839">
    <property type="entry name" value="Aminotransferase_I/II_large"/>
</dbReference>
<dbReference type="InterPro" id="IPR015421">
    <property type="entry name" value="PyrdxlP-dep_Trfase_major"/>
</dbReference>
<organism evidence="11 12">
    <name type="scientific">Candidatus Olsenella stercoravium</name>
    <dbReference type="NCBI Taxonomy" id="2838713"/>
    <lineage>
        <taxon>Bacteria</taxon>
        <taxon>Bacillati</taxon>
        <taxon>Actinomycetota</taxon>
        <taxon>Coriobacteriia</taxon>
        <taxon>Coriobacteriales</taxon>
        <taxon>Atopobiaceae</taxon>
        <taxon>Olsenella</taxon>
    </lineage>
</organism>
<keyword evidence="6 9" id="KW-0808">Transferase</keyword>
<evidence type="ECO:0000256" key="2">
    <source>
        <dbReference type="ARBA" id="ARBA00007970"/>
    </source>
</evidence>
<dbReference type="GO" id="GO:0030170">
    <property type="term" value="F:pyridoxal phosphate binding"/>
    <property type="evidence" value="ECO:0007669"/>
    <property type="project" value="InterPro"/>
</dbReference>
<evidence type="ECO:0000256" key="4">
    <source>
        <dbReference type="ARBA" id="ARBA00022576"/>
    </source>
</evidence>
<comment type="pathway">
    <text evidence="9">Amino-acid biosynthesis; L-histidine biosynthesis; L-histidine from 5-phospho-alpha-D-ribose 1-diphosphate: step 7/9.</text>
</comment>
<dbReference type="AlphaFoldDB" id="A0A9D2IQ21"/>
<dbReference type="InterPro" id="IPR005861">
    <property type="entry name" value="HisP_aminotrans"/>
</dbReference>
<dbReference type="InterPro" id="IPR015422">
    <property type="entry name" value="PyrdxlP-dep_Trfase_small"/>
</dbReference>
<keyword evidence="8 9" id="KW-0368">Histidine biosynthesis</keyword>
<dbReference type="InterPro" id="IPR015424">
    <property type="entry name" value="PyrdxlP-dep_Trfase"/>
</dbReference>
<keyword evidence="5 9" id="KW-0028">Amino-acid biosynthesis</keyword>
<evidence type="ECO:0000256" key="9">
    <source>
        <dbReference type="HAMAP-Rule" id="MF_01023"/>
    </source>
</evidence>
<comment type="similarity">
    <text evidence="2 9">Belongs to the class-II pyridoxal-phosphate-dependent aminotransferase family. Histidinol-phosphate aminotransferase subfamily.</text>
</comment>
<dbReference type="GO" id="GO:0004400">
    <property type="term" value="F:histidinol-phosphate transaminase activity"/>
    <property type="evidence" value="ECO:0007669"/>
    <property type="project" value="UniProtKB-UniRule"/>
</dbReference>
<keyword evidence="7 9" id="KW-0663">Pyridoxal phosphate</keyword>
<evidence type="ECO:0000256" key="5">
    <source>
        <dbReference type="ARBA" id="ARBA00022605"/>
    </source>
</evidence>
<protein>
    <recommendedName>
        <fullName evidence="9">Histidinol-phosphate aminotransferase</fullName>
        <ecNumber evidence="9">2.6.1.9</ecNumber>
    </recommendedName>
    <alternativeName>
        <fullName evidence="9">Imidazole acetol-phosphate transaminase</fullName>
    </alternativeName>
</protein>
<feature type="domain" description="Aminotransferase class I/classII large" evidence="10">
    <location>
        <begin position="31"/>
        <end position="355"/>
    </location>
</feature>
<dbReference type="GO" id="GO:0000105">
    <property type="term" value="P:L-histidine biosynthetic process"/>
    <property type="evidence" value="ECO:0007669"/>
    <property type="project" value="UniProtKB-UniRule"/>
</dbReference>
<gene>
    <name evidence="9 11" type="primary">hisC</name>
    <name evidence="11" type="ORF">IAA22_04075</name>
</gene>
<evidence type="ECO:0000256" key="3">
    <source>
        <dbReference type="ARBA" id="ARBA00011738"/>
    </source>
</evidence>
<evidence type="ECO:0000313" key="12">
    <source>
        <dbReference type="Proteomes" id="UP000824029"/>
    </source>
</evidence>
<evidence type="ECO:0000259" key="10">
    <source>
        <dbReference type="Pfam" id="PF00155"/>
    </source>
</evidence>
<dbReference type="Gene3D" id="3.40.640.10">
    <property type="entry name" value="Type I PLP-dependent aspartate aminotransferase-like (Major domain)"/>
    <property type="match status" value="1"/>
</dbReference>
<dbReference type="PANTHER" id="PTHR42885">
    <property type="entry name" value="HISTIDINOL-PHOSPHATE AMINOTRANSFERASE-RELATED"/>
    <property type="match status" value="1"/>
</dbReference>
<keyword evidence="4 9" id="KW-0032">Aminotransferase</keyword>
<name>A0A9D2IQ21_9ACTN</name>
<evidence type="ECO:0000256" key="8">
    <source>
        <dbReference type="ARBA" id="ARBA00023102"/>
    </source>
</evidence>
<reference evidence="11" key="1">
    <citation type="journal article" date="2021" name="PeerJ">
        <title>Extensive microbial diversity within the chicken gut microbiome revealed by metagenomics and culture.</title>
        <authorList>
            <person name="Gilroy R."/>
            <person name="Ravi A."/>
            <person name="Getino M."/>
            <person name="Pursley I."/>
            <person name="Horton D.L."/>
            <person name="Alikhan N.F."/>
            <person name="Baker D."/>
            <person name="Gharbi K."/>
            <person name="Hall N."/>
            <person name="Watson M."/>
            <person name="Adriaenssens E.M."/>
            <person name="Foster-Nyarko E."/>
            <person name="Jarju S."/>
            <person name="Secka A."/>
            <person name="Antonio M."/>
            <person name="Oren A."/>
            <person name="Chaudhuri R.R."/>
            <person name="La Ragione R."/>
            <person name="Hildebrand F."/>
            <person name="Pallen M.J."/>
        </authorList>
    </citation>
    <scope>NUCLEOTIDE SEQUENCE</scope>
    <source>
        <strain evidence="11">ChiHecolR3B27-1887</strain>
    </source>
</reference>
<dbReference type="Pfam" id="PF00155">
    <property type="entry name" value="Aminotran_1_2"/>
    <property type="match status" value="1"/>
</dbReference>
<dbReference type="EMBL" id="DXBZ01000075">
    <property type="protein sequence ID" value="HIZ18272.1"/>
    <property type="molecule type" value="Genomic_DNA"/>
</dbReference>
<feature type="modified residue" description="N6-(pyridoxal phosphate)lysine" evidence="9">
    <location>
        <position position="220"/>
    </location>
</feature>
<dbReference type="Proteomes" id="UP000824029">
    <property type="component" value="Unassembled WGS sequence"/>
</dbReference>
<sequence>MAEKNLDVTARLRPALRGFEPYDPRFSPVRVNLSANENTHDMPAELRDAACAALLATPLNRYPDPMANALRDAIAERHGTDRSRVIVGNGGDELLFNLLFAFGGPGRAVVTCPPDFAEYANFAAMCETPLVAVPRDPEDFSVDAEALLAAARDAALVILTSPNNPTGGLVDRALVERLLVETEALVLVDEAYVEFAGEDESLAPLVPGNPRLIVLRTLSKAFSLAGLRVGYLVADPGVVDALGAVRQIYSVDVLAQAVGLAFVERRALLAPVVADIVAERERLAAGLSTLSGVRVWPSAANFVLARVPNAHRTWERLRDEHSILVRDFSSAPGTQDCLRLTVGTREENDALLDALAVLTREES</sequence>
<dbReference type="Gene3D" id="3.90.1150.10">
    <property type="entry name" value="Aspartate Aminotransferase, domain 1"/>
    <property type="match status" value="1"/>
</dbReference>
<dbReference type="SUPFAM" id="SSF53383">
    <property type="entry name" value="PLP-dependent transferases"/>
    <property type="match status" value="1"/>
</dbReference>
<dbReference type="EC" id="2.6.1.9" evidence="9"/>
<reference evidence="11" key="2">
    <citation type="submission" date="2021-04" db="EMBL/GenBank/DDBJ databases">
        <authorList>
            <person name="Gilroy R."/>
        </authorList>
    </citation>
    <scope>NUCLEOTIDE SEQUENCE</scope>
    <source>
        <strain evidence="11">ChiHecolR3B27-1887</strain>
    </source>
</reference>
<evidence type="ECO:0000256" key="7">
    <source>
        <dbReference type="ARBA" id="ARBA00022898"/>
    </source>
</evidence>